<gene>
    <name evidence="2" type="primary">47</name>
    <name evidence="2" type="ORF">WILDE_47</name>
</gene>
<evidence type="ECO:0000313" key="3">
    <source>
        <dbReference type="Proteomes" id="UP000225045"/>
    </source>
</evidence>
<evidence type="ECO:0000256" key="1">
    <source>
        <dbReference type="SAM" id="MobiDB-lite"/>
    </source>
</evidence>
<reference evidence="2 3" key="1">
    <citation type="submission" date="2015-11" db="EMBL/GenBank/DDBJ databases">
        <authorList>
            <person name="Menninger J.E."/>
            <person name="Lamey M.E."/>
            <person name="Lindemann J.M."/>
            <person name="Martynyuk T."/>
            <person name="Mele F.E."/>
            <person name="Nabua C.T."/>
            <person name="Napoli C.K."/>
            <person name="Santiago L.M."/>
            <person name="Sweetman A.T."/>
            <person name="Weinstein J.L."/>
            <person name="Barrett N.A."/>
            <person name="Buerkert T.R."/>
            <person name="Cautela J.A."/>
            <person name="Egan M.S."/>
            <person name="Erb J.E."/>
            <person name="Garrigan K.E."/>
            <person name="Hagan D.J."/>
            <person name="Hartwell M.C."/>
            <person name="Hyduchak K.M."/>
            <person name="Jacob A.E."/>
            <person name="DeNigris D.M."/>
            <person name="London S.C."/>
            <person name="King-Smith C."/>
            <person name="Lee-Soety J.Y."/>
            <person name="Bradley K.W."/>
            <person name="Asai D.J."/>
            <person name="Bowman C.A."/>
            <person name="Russell D.A."/>
            <person name="Pope W.H."/>
            <person name="Jacobs-Sera D."/>
            <person name="Hendrix R.W."/>
            <person name="Hatfull G.F."/>
        </authorList>
    </citation>
    <scope>NUCLEOTIDE SEQUENCE [LARGE SCALE GENOMIC DNA]</scope>
</reference>
<organism evidence="2 3">
    <name type="scientific">Arthrobacter phage Wilde</name>
    <dbReference type="NCBI Taxonomy" id="1772323"/>
    <lineage>
        <taxon>Viruses</taxon>
        <taxon>Duplodnaviria</taxon>
        <taxon>Heunggongvirae</taxon>
        <taxon>Uroviricota</taxon>
        <taxon>Caudoviricetes</taxon>
        <taxon>Tankvirus</taxon>
        <taxon>Tankvirus tank</taxon>
    </lineage>
</organism>
<evidence type="ECO:0000313" key="2">
    <source>
        <dbReference type="EMBL" id="ALY10831.1"/>
    </source>
</evidence>
<protein>
    <submittedName>
        <fullName evidence="2">Uncharacterized protein</fullName>
    </submittedName>
</protein>
<proteinExistence type="predicted"/>
<feature type="region of interest" description="Disordered" evidence="1">
    <location>
        <begin position="114"/>
        <end position="142"/>
    </location>
</feature>
<dbReference type="Proteomes" id="UP000225045">
    <property type="component" value="Segment"/>
</dbReference>
<accession>A0A0U4IQS8</accession>
<sequence length="142" mass="16513">MTTHEDTMVWGECSHPNPDDDDKFRECDEDPIHPHSSCWNQLVKCQNTHEYEAAMEWWEANHAGGEGLNGDHADLCYLNPMGTFCRECSDAAGDWIPHEVHLCDALIRPARMYEDPEPEERCENEVDYEDERCSEHEDQDDE</sequence>
<dbReference type="EMBL" id="KU160673">
    <property type="protein sequence ID" value="ALY10831.1"/>
    <property type="molecule type" value="Genomic_DNA"/>
</dbReference>
<name>A0A0U4IQS8_9CAUD</name>
<feature type="compositionally biased region" description="Basic and acidic residues" evidence="1">
    <location>
        <begin position="114"/>
        <end position="124"/>
    </location>
</feature>